<evidence type="ECO:0000313" key="3">
    <source>
        <dbReference type="Proteomes" id="UP000284706"/>
    </source>
</evidence>
<comment type="caution">
    <text evidence="2">The sequence shown here is derived from an EMBL/GenBank/DDBJ whole genome shotgun (WGS) entry which is preliminary data.</text>
</comment>
<gene>
    <name evidence="2" type="ORF">CVT26_016160</name>
</gene>
<evidence type="ECO:0000313" key="2">
    <source>
        <dbReference type="EMBL" id="PPQ95936.1"/>
    </source>
</evidence>
<protein>
    <submittedName>
        <fullName evidence="2">Uncharacterized protein</fullName>
    </submittedName>
</protein>
<dbReference type="Proteomes" id="UP000284706">
    <property type="component" value="Unassembled WGS sequence"/>
</dbReference>
<accession>A0A409XYW3</accession>
<dbReference type="EMBL" id="NHYE01001405">
    <property type="protein sequence ID" value="PPQ95936.1"/>
    <property type="molecule type" value="Genomic_DNA"/>
</dbReference>
<keyword evidence="3" id="KW-1185">Reference proteome</keyword>
<feature type="compositionally biased region" description="Basic and acidic residues" evidence="1">
    <location>
        <begin position="151"/>
        <end position="160"/>
    </location>
</feature>
<organism evidence="2 3">
    <name type="scientific">Gymnopilus dilepis</name>
    <dbReference type="NCBI Taxonomy" id="231916"/>
    <lineage>
        <taxon>Eukaryota</taxon>
        <taxon>Fungi</taxon>
        <taxon>Dikarya</taxon>
        <taxon>Basidiomycota</taxon>
        <taxon>Agaricomycotina</taxon>
        <taxon>Agaricomycetes</taxon>
        <taxon>Agaricomycetidae</taxon>
        <taxon>Agaricales</taxon>
        <taxon>Agaricineae</taxon>
        <taxon>Hymenogastraceae</taxon>
        <taxon>Gymnopilus</taxon>
    </lineage>
</organism>
<feature type="compositionally biased region" description="Acidic residues" evidence="1">
    <location>
        <begin position="98"/>
        <end position="111"/>
    </location>
</feature>
<dbReference type="AlphaFoldDB" id="A0A409XYW3"/>
<dbReference type="InParanoid" id="A0A409XYW3"/>
<sequence length="160" mass="17302">MHQVLCDWLRFGWDTARIGTGIEVEEFNENILKSLSGGVGRVRGVRGSYGMNKGLLKSLGGRWPENKVVSASSGPSMPLTLPMKEAVADVVMEELEEEEEVEDVVEEEEPDNVVLPGAQAEAPPPPPPPSTLVTLATTPARRKSTGFDIPAEERHKGLDG</sequence>
<feature type="region of interest" description="Disordered" evidence="1">
    <location>
        <begin position="98"/>
        <end position="160"/>
    </location>
</feature>
<name>A0A409XYW3_9AGAR</name>
<evidence type="ECO:0000256" key="1">
    <source>
        <dbReference type="SAM" id="MobiDB-lite"/>
    </source>
</evidence>
<proteinExistence type="predicted"/>
<reference evidence="2 3" key="1">
    <citation type="journal article" date="2018" name="Evol. Lett.">
        <title>Horizontal gene cluster transfer increased hallucinogenic mushroom diversity.</title>
        <authorList>
            <person name="Reynolds H.T."/>
            <person name="Vijayakumar V."/>
            <person name="Gluck-Thaler E."/>
            <person name="Korotkin H.B."/>
            <person name="Matheny P.B."/>
            <person name="Slot J.C."/>
        </authorList>
    </citation>
    <scope>NUCLEOTIDE SEQUENCE [LARGE SCALE GENOMIC DNA]</scope>
    <source>
        <strain evidence="2 3">SRW20</strain>
    </source>
</reference>
<feature type="compositionally biased region" description="Low complexity" evidence="1">
    <location>
        <begin position="112"/>
        <end position="121"/>
    </location>
</feature>